<dbReference type="InterPro" id="IPR005945">
    <property type="entry name" value="Pro_imino_pep"/>
</dbReference>
<dbReference type="PIRSF" id="PIRSF005539">
    <property type="entry name" value="Pept_S33_TRI_F1"/>
    <property type="match status" value="1"/>
</dbReference>
<evidence type="ECO:0000256" key="2">
    <source>
        <dbReference type="ARBA" id="ARBA00022801"/>
    </source>
</evidence>
<dbReference type="InterPro" id="IPR000073">
    <property type="entry name" value="AB_hydrolase_1"/>
</dbReference>
<comment type="similarity">
    <text evidence="1">Belongs to the peptidase S33 family.</text>
</comment>
<gene>
    <name evidence="4" type="ORF">OIDMADRAFT_55938</name>
</gene>
<dbReference type="PANTHER" id="PTHR43798:SF33">
    <property type="entry name" value="HYDROLASE, PUTATIVE (AFU_ORTHOLOGUE AFUA_2G14860)-RELATED"/>
    <property type="match status" value="1"/>
</dbReference>
<protein>
    <recommendedName>
        <fullName evidence="3">AB hydrolase-1 domain-containing protein</fullName>
    </recommendedName>
</protein>
<proteinExistence type="inferred from homology"/>
<feature type="domain" description="AB hydrolase-1" evidence="3">
    <location>
        <begin position="42"/>
        <end position="287"/>
    </location>
</feature>
<dbReference type="STRING" id="913774.A0A0C3GVC1"/>
<evidence type="ECO:0000259" key="3">
    <source>
        <dbReference type="Pfam" id="PF00561"/>
    </source>
</evidence>
<sequence length="335" mass="37443">MAIDPVPTKEGYTVFKHPSLQADKEYRTWYKLVGDFSSGRRPLVLLHGGPGAGHKGATHCFDAYPGITGTPIVYYDQLGCGNSTRLPEKKGDESFWTPALFVAELDNLVRHLGVRDSFDLYGHSWGAKLAAKYAVSEEQKGSGLHKIILSSGTVNQKDLILNIKKDIEAMPQETRDLIYLCIAESREDEHEYQLALWKFLQKRISPNVPRPDPGQSVMAPFVQDDVVYSTMLGSDPFHVDQGSLRSKLSCELHTGVKSNRVLTAAMAAFDMTEECKAIKQPVLLLNGELEEAYLMQPFFDGIPKVKWFVFSGSAHAASIDQPEKYRTVVWNFLET</sequence>
<dbReference type="InParanoid" id="A0A0C3GVC1"/>
<organism evidence="4 5">
    <name type="scientific">Oidiodendron maius (strain Zn)</name>
    <dbReference type="NCBI Taxonomy" id="913774"/>
    <lineage>
        <taxon>Eukaryota</taxon>
        <taxon>Fungi</taxon>
        <taxon>Dikarya</taxon>
        <taxon>Ascomycota</taxon>
        <taxon>Pezizomycotina</taxon>
        <taxon>Leotiomycetes</taxon>
        <taxon>Leotiomycetes incertae sedis</taxon>
        <taxon>Myxotrichaceae</taxon>
        <taxon>Oidiodendron</taxon>
    </lineage>
</organism>
<dbReference type="PRINTS" id="PR00793">
    <property type="entry name" value="PROAMNOPTASE"/>
</dbReference>
<dbReference type="GO" id="GO:0006508">
    <property type="term" value="P:proteolysis"/>
    <property type="evidence" value="ECO:0007669"/>
    <property type="project" value="InterPro"/>
</dbReference>
<dbReference type="Proteomes" id="UP000054321">
    <property type="component" value="Unassembled WGS sequence"/>
</dbReference>
<dbReference type="SUPFAM" id="SSF53474">
    <property type="entry name" value="alpha/beta-Hydrolases"/>
    <property type="match status" value="1"/>
</dbReference>
<dbReference type="PANTHER" id="PTHR43798">
    <property type="entry name" value="MONOACYLGLYCEROL LIPASE"/>
    <property type="match status" value="1"/>
</dbReference>
<dbReference type="OrthoDB" id="190201at2759"/>
<dbReference type="Gene3D" id="3.40.50.1820">
    <property type="entry name" value="alpha/beta hydrolase"/>
    <property type="match status" value="1"/>
</dbReference>
<dbReference type="EMBL" id="KN832878">
    <property type="protein sequence ID" value="KIN00051.1"/>
    <property type="molecule type" value="Genomic_DNA"/>
</dbReference>
<dbReference type="GO" id="GO:0016020">
    <property type="term" value="C:membrane"/>
    <property type="evidence" value="ECO:0007669"/>
    <property type="project" value="TreeGrafter"/>
</dbReference>
<dbReference type="AlphaFoldDB" id="A0A0C3GVC1"/>
<keyword evidence="2" id="KW-0378">Hydrolase</keyword>
<accession>A0A0C3GVC1</accession>
<reference evidence="4 5" key="1">
    <citation type="submission" date="2014-04" db="EMBL/GenBank/DDBJ databases">
        <authorList>
            <consortium name="DOE Joint Genome Institute"/>
            <person name="Kuo A."/>
            <person name="Martino E."/>
            <person name="Perotto S."/>
            <person name="Kohler A."/>
            <person name="Nagy L.G."/>
            <person name="Floudas D."/>
            <person name="Copeland A."/>
            <person name="Barry K.W."/>
            <person name="Cichocki N."/>
            <person name="Veneault-Fourrey C."/>
            <person name="LaButti K."/>
            <person name="Lindquist E.A."/>
            <person name="Lipzen A."/>
            <person name="Lundell T."/>
            <person name="Morin E."/>
            <person name="Murat C."/>
            <person name="Sun H."/>
            <person name="Tunlid A."/>
            <person name="Henrissat B."/>
            <person name="Grigoriev I.V."/>
            <person name="Hibbett D.S."/>
            <person name="Martin F."/>
            <person name="Nordberg H.P."/>
            <person name="Cantor M.N."/>
            <person name="Hua S.X."/>
        </authorList>
    </citation>
    <scope>NUCLEOTIDE SEQUENCE [LARGE SCALE GENOMIC DNA]</scope>
    <source>
        <strain evidence="4 5">Zn</strain>
    </source>
</reference>
<dbReference type="InterPro" id="IPR002410">
    <property type="entry name" value="Peptidase_S33"/>
</dbReference>
<dbReference type="InterPro" id="IPR029058">
    <property type="entry name" value="AB_hydrolase_fold"/>
</dbReference>
<evidence type="ECO:0000313" key="4">
    <source>
        <dbReference type="EMBL" id="KIN00051.1"/>
    </source>
</evidence>
<dbReference type="Pfam" id="PF00561">
    <property type="entry name" value="Abhydrolase_1"/>
    <property type="match status" value="1"/>
</dbReference>
<dbReference type="HOGENOM" id="CLU_020336_15_1_1"/>
<evidence type="ECO:0000256" key="1">
    <source>
        <dbReference type="ARBA" id="ARBA00010088"/>
    </source>
</evidence>
<dbReference type="GO" id="GO:0008233">
    <property type="term" value="F:peptidase activity"/>
    <property type="evidence" value="ECO:0007669"/>
    <property type="project" value="InterPro"/>
</dbReference>
<reference evidence="5" key="2">
    <citation type="submission" date="2015-01" db="EMBL/GenBank/DDBJ databases">
        <title>Evolutionary Origins and Diversification of the Mycorrhizal Mutualists.</title>
        <authorList>
            <consortium name="DOE Joint Genome Institute"/>
            <consortium name="Mycorrhizal Genomics Consortium"/>
            <person name="Kohler A."/>
            <person name="Kuo A."/>
            <person name="Nagy L.G."/>
            <person name="Floudas D."/>
            <person name="Copeland A."/>
            <person name="Barry K.W."/>
            <person name="Cichocki N."/>
            <person name="Veneault-Fourrey C."/>
            <person name="LaButti K."/>
            <person name="Lindquist E.A."/>
            <person name="Lipzen A."/>
            <person name="Lundell T."/>
            <person name="Morin E."/>
            <person name="Murat C."/>
            <person name="Riley R."/>
            <person name="Ohm R."/>
            <person name="Sun H."/>
            <person name="Tunlid A."/>
            <person name="Henrissat B."/>
            <person name="Grigoriev I.V."/>
            <person name="Hibbett D.S."/>
            <person name="Martin F."/>
        </authorList>
    </citation>
    <scope>NUCLEOTIDE SEQUENCE [LARGE SCALE GENOMIC DNA]</scope>
    <source>
        <strain evidence="5">Zn</strain>
    </source>
</reference>
<dbReference type="InterPro" id="IPR050266">
    <property type="entry name" value="AB_hydrolase_sf"/>
</dbReference>
<evidence type="ECO:0000313" key="5">
    <source>
        <dbReference type="Proteomes" id="UP000054321"/>
    </source>
</evidence>
<name>A0A0C3GVC1_OIDMZ</name>
<keyword evidence="5" id="KW-1185">Reference proteome</keyword>